<organism evidence="2 3">
    <name type="scientific">Cellvibrio zantedeschiae</name>
    <dbReference type="NCBI Taxonomy" id="1237077"/>
    <lineage>
        <taxon>Bacteria</taxon>
        <taxon>Pseudomonadati</taxon>
        <taxon>Pseudomonadota</taxon>
        <taxon>Gammaproteobacteria</taxon>
        <taxon>Cellvibrionales</taxon>
        <taxon>Cellvibrionaceae</taxon>
        <taxon>Cellvibrio</taxon>
    </lineage>
</organism>
<gene>
    <name evidence="2" type="ORF">GCM10011613_25390</name>
</gene>
<comment type="caution">
    <text evidence="2">The sequence shown here is derived from an EMBL/GenBank/DDBJ whole genome shotgun (WGS) entry which is preliminary data.</text>
</comment>
<name>A0ABQ3B4M6_9GAMM</name>
<sequence length="123" mass="14102">MNGIQSVPEMLLNYVPLIFAISILLLYFVQRRLKALKSAQWIVENQHKPVPPEAFDNLIDYAEKLGKKDRVLKILQKARIELGHENLKVGHIAWLSIVGLEESTPVNDINIPSFVKNQDKKME</sequence>
<reference evidence="3" key="1">
    <citation type="journal article" date="2019" name="Int. J. Syst. Evol. Microbiol.">
        <title>The Global Catalogue of Microorganisms (GCM) 10K type strain sequencing project: providing services to taxonomists for standard genome sequencing and annotation.</title>
        <authorList>
            <consortium name="The Broad Institute Genomics Platform"/>
            <consortium name="The Broad Institute Genome Sequencing Center for Infectious Disease"/>
            <person name="Wu L."/>
            <person name="Ma J."/>
        </authorList>
    </citation>
    <scope>NUCLEOTIDE SEQUENCE [LARGE SCALE GENOMIC DNA]</scope>
    <source>
        <strain evidence="3">KCTC 32239</strain>
    </source>
</reference>
<keyword evidence="1" id="KW-0472">Membrane</keyword>
<evidence type="ECO:0000313" key="2">
    <source>
        <dbReference type="EMBL" id="GGY79459.1"/>
    </source>
</evidence>
<feature type="transmembrane region" description="Helical" evidence="1">
    <location>
        <begin position="12"/>
        <end position="29"/>
    </location>
</feature>
<dbReference type="Proteomes" id="UP000619761">
    <property type="component" value="Unassembled WGS sequence"/>
</dbReference>
<keyword evidence="1" id="KW-0812">Transmembrane</keyword>
<dbReference type="EMBL" id="BMYZ01000002">
    <property type="protein sequence ID" value="GGY79459.1"/>
    <property type="molecule type" value="Genomic_DNA"/>
</dbReference>
<keyword evidence="3" id="KW-1185">Reference proteome</keyword>
<protein>
    <submittedName>
        <fullName evidence="2">Uncharacterized protein</fullName>
    </submittedName>
</protein>
<evidence type="ECO:0000313" key="3">
    <source>
        <dbReference type="Proteomes" id="UP000619761"/>
    </source>
</evidence>
<proteinExistence type="predicted"/>
<dbReference type="RefSeq" id="WP_189419160.1">
    <property type="nucleotide sequence ID" value="NZ_BMYZ01000002.1"/>
</dbReference>
<accession>A0ABQ3B4M6</accession>
<keyword evidence="1" id="KW-1133">Transmembrane helix</keyword>
<evidence type="ECO:0000256" key="1">
    <source>
        <dbReference type="SAM" id="Phobius"/>
    </source>
</evidence>